<evidence type="ECO:0000256" key="1">
    <source>
        <dbReference type="ARBA" id="ARBA00004477"/>
    </source>
</evidence>
<dbReference type="SUPFAM" id="SSF82109">
    <property type="entry name" value="MIR domain"/>
    <property type="match status" value="1"/>
</dbReference>
<feature type="transmembrane region" description="Helical" evidence="15">
    <location>
        <begin position="413"/>
        <end position="434"/>
    </location>
</feature>
<comment type="pathway">
    <text evidence="2">Protein modification; protein glycosylation.</text>
</comment>
<feature type="transmembrane region" description="Helical" evidence="15">
    <location>
        <begin position="359"/>
        <end position="375"/>
    </location>
</feature>
<comment type="similarity">
    <text evidence="3">Belongs to the glycosyltransferase 39 family.</text>
</comment>
<evidence type="ECO:0000256" key="3">
    <source>
        <dbReference type="ARBA" id="ARBA00007222"/>
    </source>
</evidence>
<evidence type="ECO:0000256" key="15">
    <source>
        <dbReference type="SAM" id="Phobius"/>
    </source>
</evidence>
<keyword evidence="11 15" id="KW-0472">Membrane</keyword>
<feature type="region of interest" description="Disordered" evidence="14">
    <location>
        <begin position="126"/>
        <end position="172"/>
    </location>
</feature>
<feature type="compositionally biased region" description="Polar residues" evidence="14">
    <location>
        <begin position="22"/>
        <end position="48"/>
    </location>
</feature>
<dbReference type="STRING" id="1314771.A0A197JFH0"/>
<comment type="catalytic activity">
    <reaction evidence="13">
        <text>a di-trans,poly-cis-dolichyl beta-D-mannosyl phosphate + L-seryl-[protein] = 3-O-(alpha-D-mannosyl)-L-seryl-[protein] + a di-trans,poly-cis-dolichyl phosphate + H(+)</text>
        <dbReference type="Rhea" id="RHEA:17377"/>
        <dbReference type="Rhea" id="RHEA-COMP:9863"/>
        <dbReference type="Rhea" id="RHEA-COMP:13546"/>
        <dbReference type="Rhea" id="RHEA-COMP:19498"/>
        <dbReference type="Rhea" id="RHEA-COMP:19501"/>
        <dbReference type="ChEBI" id="CHEBI:15378"/>
        <dbReference type="ChEBI" id="CHEBI:29999"/>
        <dbReference type="ChEBI" id="CHEBI:57683"/>
        <dbReference type="ChEBI" id="CHEBI:58211"/>
        <dbReference type="ChEBI" id="CHEBI:137321"/>
        <dbReference type="EC" id="2.4.1.109"/>
    </reaction>
</comment>
<gene>
    <name evidence="17" type="ORF">K457DRAFT_24724</name>
</gene>
<dbReference type="GO" id="GO:0005789">
    <property type="term" value="C:endoplasmic reticulum membrane"/>
    <property type="evidence" value="ECO:0007669"/>
    <property type="project" value="UniProtKB-SubCell"/>
</dbReference>
<evidence type="ECO:0000256" key="6">
    <source>
        <dbReference type="ARBA" id="ARBA00022679"/>
    </source>
</evidence>
<comment type="subcellular location">
    <subcellularLocation>
        <location evidence="1">Endoplasmic reticulum membrane</location>
        <topology evidence="1">Multi-pass membrane protein</topology>
    </subcellularLocation>
</comment>
<evidence type="ECO:0000256" key="8">
    <source>
        <dbReference type="ARBA" id="ARBA00022737"/>
    </source>
</evidence>
<dbReference type="InterPro" id="IPR016093">
    <property type="entry name" value="MIR_motif"/>
</dbReference>
<feature type="transmembrane region" description="Helical" evidence="15">
    <location>
        <begin position="276"/>
        <end position="297"/>
    </location>
</feature>
<keyword evidence="18" id="KW-1185">Reference proteome</keyword>
<evidence type="ECO:0000313" key="18">
    <source>
        <dbReference type="Proteomes" id="UP000078512"/>
    </source>
</evidence>
<dbReference type="SMART" id="SM00472">
    <property type="entry name" value="MIR"/>
    <property type="match status" value="2"/>
</dbReference>
<dbReference type="InterPro" id="IPR032421">
    <property type="entry name" value="PMT_4TMC"/>
</dbReference>
<feature type="domain" description="MIR" evidence="16">
    <location>
        <begin position="557"/>
        <end position="619"/>
    </location>
</feature>
<keyword evidence="9" id="KW-0256">Endoplasmic reticulum</keyword>
<protein>
    <recommendedName>
        <fullName evidence="4">dolichyl-phosphate-mannose--protein mannosyltransferase</fullName>
        <ecNumber evidence="4">2.4.1.109</ecNumber>
    </recommendedName>
</protein>
<dbReference type="Pfam" id="PF02815">
    <property type="entry name" value="MIR"/>
    <property type="match status" value="1"/>
</dbReference>
<sequence>MTNKLNSSKKSKQKSGNSQGGVNITNPAVFSPQEESTPSPATENNSSGGIPRSTSFLSSYASLSSLIDLDHEPSMPLLTEAKELHSSSESTKKSAPAMIARQSLISQLQRRSQEIEADDLWSWITATHSSVPPPPLSAPTSLGPDSKQQQLHDDDRTQEKEEEEEKKQAKSSWYGIQRQESLRLRGRDWVTLSAITVATMSVRLWRMDASPAEVILDEAYVGKYVNGYLNRVFTYDIHPPLGKMLLAGISSLTGQYDGSFPFEEVGDAYGDNVPFLAMRTAMAVMGALCAPMAYITLRNKSQSAPTAILASLLIAFDNVLVANNRLMSLEAPFIFFAALSFMSWTMFTKRSQRPFGVQWWLWLLMTGLAASGAMSTKLPGVLTVLTVGVLAGWDLWGLITDDTVSSTLWAKHCLARFTTLAVLPVIVYTSIYYLHFQLQSNQPYYATSIHGYYDLTLLTPSFRHSLQSPYTDDRQEPVWSDIVFGSVIQLQSESQPPMYVHSPFKHWPKGSKQIQVAAYEYPDLSNHWIVIRANLSNGPDVEGVEEKKVFGEIPERLEYIHHGDWIRLRHVAHRHCMHSHDVRTMGRINNKRHCEVSAYGLAANDFDGDRGDWWRVEVVNTDLMRTVSKKVQGLRVRALETAFRLRHYSQHCHLHLTGDLLEDSVPGGEGRVELSCLKDAAVLSSSIWRFSMNDHDYLPATTELASYPKVSFWKKFKEHHSLIRTKARAFDMNKAVDERTDSPRPLSWLLKPSGSSILLAWRSKVEEFEMTDEDKRQGHVRQLSLVPNPASWVIRSVGLVLFLGFHVLSMLRYQRGYSDGQDLLVFKQHHLSNAGTFFTAWALHFLPFLFINPTTHPSIRLNYRDYFPALYFSLLLACTLLSGIMRLSTMSRFTRAGMYLSLSIIAISAFIQLSPLTYGTLMSPEKCTSLATKINPKKIPDPGYAGVPKGTPIPLIQPTLKLTCKTWSQHLSTNPLSLTNTSAPETFAEFKTRTELHLPKPIPRKRSPVLESIFPDKGIALPMEKVFMTPCQRPPQLWEVNEQKGEPGAFVRQQMQYIFRRIEKEAAEKRSMEEEDEKARQQRRVEAEAKEECNSWNPD</sequence>
<dbReference type="PANTHER" id="PTHR10050">
    <property type="entry name" value="DOLICHYL-PHOSPHATE-MANNOSE--PROTEIN MANNOSYLTRANSFERASE"/>
    <property type="match status" value="1"/>
</dbReference>
<evidence type="ECO:0000256" key="9">
    <source>
        <dbReference type="ARBA" id="ARBA00022824"/>
    </source>
</evidence>
<proteinExistence type="inferred from homology"/>
<dbReference type="OrthoDB" id="292747at2759"/>
<keyword evidence="8" id="KW-0677">Repeat</keyword>
<feature type="domain" description="MIR" evidence="16">
    <location>
        <begin position="633"/>
        <end position="693"/>
    </location>
</feature>
<dbReference type="GO" id="GO:0004169">
    <property type="term" value="F:dolichyl-phosphate-mannose-protein mannosyltransferase activity"/>
    <property type="evidence" value="ECO:0007669"/>
    <property type="project" value="UniProtKB-EC"/>
</dbReference>
<dbReference type="PANTHER" id="PTHR10050:SF46">
    <property type="entry name" value="PROTEIN O-MANNOSYL-TRANSFERASE 2"/>
    <property type="match status" value="1"/>
</dbReference>
<feature type="compositionally biased region" description="Basic and acidic residues" evidence="14">
    <location>
        <begin position="1066"/>
        <end position="1093"/>
    </location>
</feature>
<keyword evidence="7 15" id="KW-0812">Transmembrane</keyword>
<dbReference type="Gene3D" id="2.80.10.50">
    <property type="match status" value="1"/>
</dbReference>
<feature type="transmembrane region" description="Helical" evidence="15">
    <location>
        <begin position="329"/>
        <end position="347"/>
    </location>
</feature>
<dbReference type="InterPro" id="IPR003342">
    <property type="entry name" value="ArnT-like_N"/>
</dbReference>
<dbReference type="EMBL" id="KV442109">
    <property type="protein sequence ID" value="OAQ23748.1"/>
    <property type="molecule type" value="Genomic_DNA"/>
</dbReference>
<organism evidence="17 18">
    <name type="scientific">Linnemannia elongata AG-77</name>
    <dbReference type="NCBI Taxonomy" id="1314771"/>
    <lineage>
        <taxon>Eukaryota</taxon>
        <taxon>Fungi</taxon>
        <taxon>Fungi incertae sedis</taxon>
        <taxon>Mucoromycota</taxon>
        <taxon>Mortierellomycotina</taxon>
        <taxon>Mortierellomycetes</taxon>
        <taxon>Mortierellales</taxon>
        <taxon>Mortierellaceae</taxon>
        <taxon>Linnemannia</taxon>
    </lineage>
</organism>
<feature type="transmembrane region" description="Helical" evidence="15">
    <location>
        <begin position="792"/>
        <end position="811"/>
    </location>
</feature>
<dbReference type="Pfam" id="PF02366">
    <property type="entry name" value="PMT"/>
    <property type="match status" value="1"/>
</dbReference>
<dbReference type="EC" id="2.4.1.109" evidence="4"/>
<dbReference type="Proteomes" id="UP000078512">
    <property type="component" value="Unassembled WGS sequence"/>
</dbReference>
<keyword evidence="6 17" id="KW-0808">Transferase</keyword>
<evidence type="ECO:0000259" key="16">
    <source>
        <dbReference type="PROSITE" id="PS50919"/>
    </source>
</evidence>
<feature type="region of interest" description="Disordered" evidence="14">
    <location>
        <begin position="1"/>
        <end position="54"/>
    </location>
</feature>
<feature type="transmembrane region" description="Helical" evidence="15">
    <location>
        <begin position="831"/>
        <end position="851"/>
    </location>
</feature>
<evidence type="ECO:0000256" key="12">
    <source>
        <dbReference type="ARBA" id="ARBA00045085"/>
    </source>
</evidence>
<evidence type="ECO:0000256" key="14">
    <source>
        <dbReference type="SAM" id="MobiDB-lite"/>
    </source>
</evidence>
<feature type="transmembrane region" description="Helical" evidence="15">
    <location>
        <begin position="866"/>
        <end position="885"/>
    </location>
</feature>
<feature type="transmembrane region" description="Helical" evidence="15">
    <location>
        <begin position="381"/>
        <end position="401"/>
    </location>
</feature>
<dbReference type="PROSITE" id="PS50919">
    <property type="entry name" value="MIR"/>
    <property type="match status" value="2"/>
</dbReference>
<accession>A0A197JFH0</accession>
<feature type="compositionally biased region" description="Basic and acidic residues" evidence="14">
    <location>
        <begin position="150"/>
        <end position="159"/>
    </location>
</feature>
<evidence type="ECO:0000256" key="2">
    <source>
        <dbReference type="ARBA" id="ARBA00004922"/>
    </source>
</evidence>
<evidence type="ECO:0000256" key="13">
    <source>
        <dbReference type="ARBA" id="ARBA00045102"/>
    </source>
</evidence>
<reference evidence="17 18" key="1">
    <citation type="submission" date="2016-05" db="EMBL/GenBank/DDBJ databases">
        <title>Genome sequencing reveals origins of a unique bacterial endosymbiosis in the earliest lineages of terrestrial Fungi.</title>
        <authorList>
            <consortium name="DOE Joint Genome Institute"/>
            <person name="Uehling J."/>
            <person name="Gryganskyi A."/>
            <person name="Hameed K."/>
            <person name="Tschaplinski T."/>
            <person name="Misztal P."/>
            <person name="Wu S."/>
            <person name="Desiro A."/>
            <person name="Vande Pol N."/>
            <person name="Du Z.-Y."/>
            <person name="Zienkiewicz A."/>
            <person name="Zienkiewicz K."/>
            <person name="Morin E."/>
            <person name="Tisserant E."/>
            <person name="Splivallo R."/>
            <person name="Hainaut M."/>
            <person name="Henrissat B."/>
            <person name="Ohm R."/>
            <person name="Kuo A."/>
            <person name="Yan J."/>
            <person name="Lipzen A."/>
            <person name="Nolan M."/>
            <person name="Labutti K."/>
            <person name="Barry K."/>
            <person name="Goldstein A."/>
            <person name="Labbe J."/>
            <person name="Schadt C."/>
            <person name="Tuskan G."/>
            <person name="Grigoriev I."/>
            <person name="Martin F."/>
            <person name="Vilgalys R."/>
            <person name="Bonito G."/>
        </authorList>
    </citation>
    <scope>NUCLEOTIDE SEQUENCE [LARGE SCALE GENOMIC DNA]</scope>
    <source>
        <strain evidence="17 18">AG-77</strain>
    </source>
</reference>
<evidence type="ECO:0000256" key="7">
    <source>
        <dbReference type="ARBA" id="ARBA00022692"/>
    </source>
</evidence>
<evidence type="ECO:0000256" key="5">
    <source>
        <dbReference type="ARBA" id="ARBA00022676"/>
    </source>
</evidence>
<feature type="region of interest" description="Disordered" evidence="14">
    <location>
        <begin position="1066"/>
        <end position="1099"/>
    </location>
</feature>
<dbReference type="UniPathway" id="UPA00378"/>
<keyword evidence="5" id="KW-0328">Glycosyltransferase</keyword>
<evidence type="ECO:0000256" key="4">
    <source>
        <dbReference type="ARBA" id="ARBA00012839"/>
    </source>
</evidence>
<dbReference type="Pfam" id="PF16192">
    <property type="entry name" value="PMT_4TMC"/>
    <property type="match status" value="1"/>
</dbReference>
<feature type="transmembrane region" description="Helical" evidence="15">
    <location>
        <begin position="897"/>
        <end position="918"/>
    </location>
</feature>
<keyword evidence="10 15" id="KW-1133">Transmembrane helix</keyword>
<evidence type="ECO:0000256" key="11">
    <source>
        <dbReference type="ARBA" id="ARBA00023136"/>
    </source>
</evidence>
<evidence type="ECO:0000313" key="17">
    <source>
        <dbReference type="EMBL" id="OAQ23748.1"/>
    </source>
</evidence>
<dbReference type="AlphaFoldDB" id="A0A197JFH0"/>
<name>A0A197JFH0_9FUNG</name>
<evidence type="ECO:0000256" key="10">
    <source>
        <dbReference type="ARBA" id="ARBA00022989"/>
    </source>
</evidence>
<comment type="catalytic activity">
    <reaction evidence="12">
        <text>a di-trans,poly-cis-dolichyl beta-D-mannosyl phosphate + L-threonyl-[protein] = 3-O-(alpha-D-mannosyl)-L-threonyl-[protein] + a di-trans,poly-cis-dolichyl phosphate + H(+)</text>
        <dbReference type="Rhea" id="RHEA:53396"/>
        <dbReference type="Rhea" id="RHEA-COMP:11060"/>
        <dbReference type="Rhea" id="RHEA-COMP:13547"/>
        <dbReference type="Rhea" id="RHEA-COMP:19498"/>
        <dbReference type="Rhea" id="RHEA-COMP:19501"/>
        <dbReference type="ChEBI" id="CHEBI:15378"/>
        <dbReference type="ChEBI" id="CHEBI:30013"/>
        <dbReference type="ChEBI" id="CHEBI:57683"/>
        <dbReference type="ChEBI" id="CHEBI:58211"/>
        <dbReference type="ChEBI" id="CHEBI:137323"/>
        <dbReference type="EC" id="2.4.1.109"/>
    </reaction>
</comment>
<dbReference type="InterPro" id="IPR027005">
    <property type="entry name" value="PMT-like"/>
</dbReference>
<dbReference type="InterPro" id="IPR036300">
    <property type="entry name" value="MIR_dom_sf"/>
</dbReference>